<accession>A0A2J6R3T2</accession>
<dbReference type="AlphaFoldDB" id="A0A2J6R3T2"/>
<dbReference type="Pfam" id="PF11807">
    <property type="entry name" value="UstYa"/>
    <property type="match status" value="1"/>
</dbReference>
<comment type="similarity">
    <text evidence="2">Belongs to the ustYa family.</text>
</comment>
<comment type="pathway">
    <text evidence="1">Mycotoxin biosynthesis.</text>
</comment>
<reference evidence="3 4" key="1">
    <citation type="submission" date="2016-04" db="EMBL/GenBank/DDBJ databases">
        <title>A degradative enzymes factory behind the ericoid mycorrhizal symbiosis.</title>
        <authorList>
            <consortium name="DOE Joint Genome Institute"/>
            <person name="Martino E."/>
            <person name="Morin E."/>
            <person name="Grelet G."/>
            <person name="Kuo A."/>
            <person name="Kohler A."/>
            <person name="Daghino S."/>
            <person name="Barry K."/>
            <person name="Choi C."/>
            <person name="Cichocki N."/>
            <person name="Clum A."/>
            <person name="Copeland A."/>
            <person name="Hainaut M."/>
            <person name="Haridas S."/>
            <person name="Labutti K."/>
            <person name="Lindquist E."/>
            <person name="Lipzen A."/>
            <person name="Khouja H.-R."/>
            <person name="Murat C."/>
            <person name="Ohm R."/>
            <person name="Olson A."/>
            <person name="Spatafora J."/>
            <person name="Veneault-Fourrey C."/>
            <person name="Henrissat B."/>
            <person name="Grigoriev I."/>
            <person name="Martin F."/>
            <person name="Perotto S."/>
        </authorList>
    </citation>
    <scope>NUCLEOTIDE SEQUENCE [LARGE SCALE GENOMIC DNA]</scope>
    <source>
        <strain evidence="3 4">F</strain>
    </source>
</reference>
<evidence type="ECO:0000313" key="4">
    <source>
        <dbReference type="Proteomes" id="UP000235786"/>
    </source>
</evidence>
<evidence type="ECO:0000256" key="1">
    <source>
        <dbReference type="ARBA" id="ARBA00004685"/>
    </source>
</evidence>
<dbReference type="InterPro" id="IPR021765">
    <property type="entry name" value="UstYa-like"/>
</dbReference>
<dbReference type="STRING" id="1149755.A0A2J6R3T2"/>
<dbReference type="EMBL" id="KZ613957">
    <property type="protein sequence ID" value="PMD33163.1"/>
    <property type="molecule type" value="Genomic_DNA"/>
</dbReference>
<evidence type="ECO:0000313" key="3">
    <source>
        <dbReference type="EMBL" id="PMD33163.1"/>
    </source>
</evidence>
<keyword evidence="4" id="KW-1185">Reference proteome</keyword>
<dbReference type="OrthoDB" id="3687641at2759"/>
<dbReference type="PANTHER" id="PTHR33365">
    <property type="entry name" value="YALI0B05434P"/>
    <property type="match status" value="1"/>
</dbReference>
<evidence type="ECO:0000256" key="2">
    <source>
        <dbReference type="ARBA" id="ARBA00035112"/>
    </source>
</evidence>
<organism evidence="3 4">
    <name type="scientific">Hyaloscypha variabilis (strain UAMH 11265 / GT02V1 / F)</name>
    <name type="common">Meliniomyces variabilis</name>
    <dbReference type="NCBI Taxonomy" id="1149755"/>
    <lineage>
        <taxon>Eukaryota</taxon>
        <taxon>Fungi</taxon>
        <taxon>Dikarya</taxon>
        <taxon>Ascomycota</taxon>
        <taxon>Pezizomycotina</taxon>
        <taxon>Leotiomycetes</taxon>
        <taxon>Helotiales</taxon>
        <taxon>Hyaloscyphaceae</taxon>
        <taxon>Hyaloscypha</taxon>
        <taxon>Hyaloscypha variabilis</taxon>
    </lineage>
</organism>
<protein>
    <submittedName>
        <fullName evidence="3">Uncharacterized protein</fullName>
    </submittedName>
</protein>
<dbReference type="Proteomes" id="UP000235786">
    <property type="component" value="Unassembled WGS sequence"/>
</dbReference>
<dbReference type="PANTHER" id="PTHR33365:SF4">
    <property type="entry name" value="CYCLOCHLOROTINE BIOSYNTHESIS PROTEIN O"/>
    <property type="match status" value="1"/>
</dbReference>
<name>A0A2J6R3T2_HYAVF</name>
<dbReference type="GO" id="GO:0043386">
    <property type="term" value="P:mycotoxin biosynthetic process"/>
    <property type="evidence" value="ECO:0007669"/>
    <property type="project" value="InterPro"/>
</dbReference>
<sequence length="209" mass="24501">MWFRRLTHSILELISSNDGSRIYESRKDRYNSRLFAMLSWQHVISISGWTLSAALLVLLGFRETPLTSYVPHHLLNVKTNGTLNFPSIFRGPPSSELDENWDRISIYKEGFFIQPEFSHQLHCVNLLRKSSFFNYEHYQSITFDFHGIDEDSIKTHIRHYIEMLRQFVTNADHPWPDFNTKKVLEYQAPPGTAMIPKKPHRVKVLATPP</sequence>
<gene>
    <name evidence="3" type="ORF">L207DRAFT_548234</name>
</gene>
<proteinExistence type="inferred from homology"/>